<dbReference type="EMBL" id="FRCS01000006">
    <property type="protein sequence ID" value="SHN38649.1"/>
    <property type="molecule type" value="Genomic_DNA"/>
</dbReference>
<evidence type="ECO:0000313" key="6">
    <source>
        <dbReference type="EMBL" id="SHN38649.1"/>
    </source>
</evidence>
<dbReference type="InterPro" id="IPR013785">
    <property type="entry name" value="Aldolase_TIM"/>
</dbReference>
<dbReference type="PANTHER" id="PTHR43273:SF8">
    <property type="entry name" value="RADICAL SAM DOMAIN PROTEIN"/>
    <property type="match status" value="1"/>
</dbReference>
<evidence type="ECO:0000313" key="7">
    <source>
        <dbReference type="Proteomes" id="UP000184440"/>
    </source>
</evidence>
<dbReference type="SFLD" id="SFLDS00029">
    <property type="entry name" value="Radical_SAM"/>
    <property type="match status" value="1"/>
</dbReference>
<dbReference type="PANTHER" id="PTHR43273">
    <property type="entry name" value="ANAEROBIC SULFATASE-MATURATING ENZYME HOMOLOG ASLB-RELATED"/>
    <property type="match status" value="1"/>
</dbReference>
<sequence>MTVAPAWPTSPGIDLAAGESFRPRAFREFILKVHQRCNLACDYCYVYTMADQSWRHRPAAMSAEVCHSAALRIREHARAHHLADVRVVLHGGEPLLAGAERLSAFATTLRRTLADTCGVRLSLQTNGILLDEAMLDLLTAESIEVGVSLDGIGVANDRHRRYADGRGSSRAVDRALRLLTSDRYRSSFAGLLCTVDPTTDPRDTYEALLEYEPPAIDFLLPHANWTRPPHRPENAGDTPYGDWLVAVFDRWYSAPRRETSVKTLDEILRLILGGSSRSEHVGLSPVTVVVVESDGAIEQVDSLKSAYAGACSTGLNITTDSFDRALQHPGVMARQLGANALCGECRDCPLHRVCGAGHYAHRYSSDRGFLNRTVYCADLQRLITHVHERVVADLSAMPAIGSIPA</sequence>
<evidence type="ECO:0000256" key="1">
    <source>
        <dbReference type="ARBA" id="ARBA00022691"/>
    </source>
</evidence>
<dbReference type="InterPro" id="IPR023867">
    <property type="entry name" value="Sulphatase_maturase_rSAM"/>
</dbReference>
<feature type="domain" description="Radical SAM core" evidence="5">
    <location>
        <begin position="33"/>
        <end position="184"/>
    </location>
</feature>
<evidence type="ECO:0000256" key="3">
    <source>
        <dbReference type="ARBA" id="ARBA00023004"/>
    </source>
</evidence>
<dbReference type="SFLD" id="SFLDG01386">
    <property type="entry name" value="main_SPASM_domain-containing"/>
    <property type="match status" value="1"/>
</dbReference>
<keyword evidence="4" id="KW-0411">Iron-sulfur</keyword>
<dbReference type="InterPro" id="IPR026335">
    <property type="entry name" value="rSAM_SPASM_FxsB"/>
</dbReference>
<evidence type="ECO:0000256" key="4">
    <source>
        <dbReference type="ARBA" id="ARBA00023014"/>
    </source>
</evidence>
<dbReference type="InterPro" id="IPR058240">
    <property type="entry name" value="rSAM_sf"/>
</dbReference>
<keyword evidence="3" id="KW-0408">Iron</keyword>
<evidence type="ECO:0000259" key="5">
    <source>
        <dbReference type="Pfam" id="PF04055"/>
    </source>
</evidence>
<keyword evidence="2" id="KW-0479">Metal-binding</keyword>
<keyword evidence="1" id="KW-0949">S-adenosyl-L-methionine</keyword>
<keyword evidence="7" id="KW-1185">Reference proteome</keyword>
<dbReference type="SUPFAM" id="SSF102114">
    <property type="entry name" value="Radical SAM enzymes"/>
    <property type="match status" value="1"/>
</dbReference>
<dbReference type="Gene3D" id="3.20.20.70">
    <property type="entry name" value="Aldolase class I"/>
    <property type="match status" value="1"/>
</dbReference>
<dbReference type="GO" id="GO:0016491">
    <property type="term" value="F:oxidoreductase activity"/>
    <property type="evidence" value="ECO:0007669"/>
    <property type="project" value="InterPro"/>
</dbReference>
<name>A0A1M7R1V5_9ACTN</name>
<gene>
    <name evidence="6" type="ORF">SAMN05443668_106112</name>
</gene>
<accession>A0A1M7R1V5</accession>
<dbReference type="SFLD" id="SFLDG01072">
    <property type="entry name" value="dehydrogenase_like"/>
    <property type="match status" value="1"/>
</dbReference>
<dbReference type="Pfam" id="PF04055">
    <property type="entry name" value="Radical_SAM"/>
    <property type="match status" value="1"/>
</dbReference>
<dbReference type="SFLD" id="SFLDG01067">
    <property type="entry name" value="SPASM/twitch_domain_containing"/>
    <property type="match status" value="1"/>
</dbReference>
<protein>
    <recommendedName>
        <fullName evidence="5">Radical SAM core domain-containing protein</fullName>
    </recommendedName>
</protein>
<dbReference type="Proteomes" id="UP000184440">
    <property type="component" value="Unassembled WGS sequence"/>
</dbReference>
<dbReference type="GO" id="GO:0046872">
    <property type="term" value="F:metal ion binding"/>
    <property type="evidence" value="ECO:0007669"/>
    <property type="project" value="UniProtKB-KW"/>
</dbReference>
<dbReference type="AlphaFoldDB" id="A0A1M7R1V5"/>
<reference evidence="6 7" key="1">
    <citation type="submission" date="2016-11" db="EMBL/GenBank/DDBJ databases">
        <authorList>
            <person name="Jaros S."/>
            <person name="Januszkiewicz K."/>
            <person name="Wedrychowicz H."/>
        </authorList>
    </citation>
    <scope>NUCLEOTIDE SEQUENCE [LARGE SCALE GENOMIC DNA]</scope>
    <source>
        <strain evidence="6 7">DSM 46144</strain>
    </source>
</reference>
<proteinExistence type="predicted"/>
<dbReference type="InterPro" id="IPR007197">
    <property type="entry name" value="rSAM"/>
</dbReference>
<dbReference type="NCBIfam" id="TIGR04269">
    <property type="entry name" value="SAM_SPASM_FxsB"/>
    <property type="match status" value="1"/>
</dbReference>
<evidence type="ECO:0000256" key="2">
    <source>
        <dbReference type="ARBA" id="ARBA00022723"/>
    </source>
</evidence>
<dbReference type="GO" id="GO:0051536">
    <property type="term" value="F:iron-sulfur cluster binding"/>
    <property type="evidence" value="ECO:0007669"/>
    <property type="project" value="UniProtKB-KW"/>
</dbReference>
<dbReference type="OrthoDB" id="9782387at2"/>
<dbReference type="CDD" id="cd01335">
    <property type="entry name" value="Radical_SAM"/>
    <property type="match status" value="1"/>
</dbReference>
<dbReference type="STRING" id="134849.SAMN05443668_106112"/>
<dbReference type="RefSeq" id="WP_073259383.1">
    <property type="nucleotide sequence ID" value="NZ_FRCS01000006.1"/>
</dbReference>
<organism evidence="6 7">
    <name type="scientific">Cryptosporangium aurantiacum</name>
    <dbReference type="NCBI Taxonomy" id="134849"/>
    <lineage>
        <taxon>Bacteria</taxon>
        <taxon>Bacillati</taxon>
        <taxon>Actinomycetota</taxon>
        <taxon>Actinomycetes</taxon>
        <taxon>Cryptosporangiales</taxon>
        <taxon>Cryptosporangiaceae</taxon>
        <taxon>Cryptosporangium</taxon>
    </lineage>
</organism>